<dbReference type="AlphaFoldDB" id="A0A550C027"/>
<sequence>MTQAASAATDTSDPKTMGMAPGTYGAVLGPSPPASVDAEKKSGRTAFALFTPPSSPMTEAALGLNADDASRWPSTHSTTSWLWAGSIAGPGDGSEEDAFGVSDCAAAPASSDGAGDDSSLDKPGATAPSSTHAASKHPTPAANISPGQTKIRPMTHEERAQSHERVRRTFYADLPKATTAITNQLMKETASMNGYCWHRVHTSLKCPFDYKKNAVDNSARTMFLRKKGERCNDLERQELARLNNTYGIKICSAGCTALRPANPSPALSMMLRRRNHIVRCDQVKKETEILPQGVLMGWDEPVHWEDVVRCAEGMRTELMVLAHAELPDDVLDMDLESVDACHESSPLMRCFAVRAWLYEQQRAKALWHVQAARAEAEGKPRPPKGTLDPPELKLFGRYGSPGLQLVRHVIDRMVPLSWREALALRLSVWQTMDCFTLTERILGPHVFLRLYMTEQPERDMYRSWLALQESSAYGWARFDDTEDYSEPEFDRIQSEEGLLSGYRRNRCEVLGEVVYMHQSLL</sequence>
<feature type="compositionally biased region" description="Low complexity" evidence="1">
    <location>
        <begin position="1"/>
        <end position="11"/>
    </location>
</feature>
<protein>
    <submittedName>
        <fullName evidence="2">Uncharacterized protein</fullName>
    </submittedName>
</protein>
<dbReference type="EMBL" id="VDMD01000039">
    <property type="protein sequence ID" value="TRM58129.1"/>
    <property type="molecule type" value="Genomic_DNA"/>
</dbReference>
<keyword evidence="3" id="KW-1185">Reference proteome</keyword>
<feature type="compositionally biased region" description="Low complexity" evidence="1">
    <location>
        <begin position="105"/>
        <end position="117"/>
    </location>
</feature>
<reference evidence="2 3" key="1">
    <citation type="journal article" date="2019" name="New Phytol.">
        <title>Comparative genomics reveals unique wood-decay strategies and fruiting body development in the Schizophyllaceae.</title>
        <authorList>
            <person name="Almasi E."/>
            <person name="Sahu N."/>
            <person name="Krizsan K."/>
            <person name="Balint B."/>
            <person name="Kovacs G.M."/>
            <person name="Kiss B."/>
            <person name="Cseklye J."/>
            <person name="Drula E."/>
            <person name="Henrissat B."/>
            <person name="Nagy I."/>
            <person name="Chovatia M."/>
            <person name="Adam C."/>
            <person name="LaButti K."/>
            <person name="Lipzen A."/>
            <person name="Riley R."/>
            <person name="Grigoriev I.V."/>
            <person name="Nagy L.G."/>
        </authorList>
    </citation>
    <scope>NUCLEOTIDE SEQUENCE [LARGE SCALE GENOMIC DNA]</scope>
    <source>
        <strain evidence="2 3">NL-1724</strain>
    </source>
</reference>
<feature type="region of interest" description="Disordered" evidence="1">
    <location>
        <begin position="1"/>
        <end position="41"/>
    </location>
</feature>
<dbReference type="Proteomes" id="UP000320762">
    <property type="component" value="Unassembled WGS sequence"/>
</dbReference>
<feature type="region of interest" description="Disordered" evidence="1">
    <location>
        <begin position="105"/>
        <end position="165"/>
    </location>
</feature>
<evidence type="ECO:0000313" key="3">
    <source>
        <dbReference type="Proteomes" id="UP000320762"/>
    </source>
</evidence>
<name>A0A550C027_9AGAR</name>
<accession>A0A550C027</accession>
<comment type="caution">
    <text evidence="2">The sequence shown here is derived from an EMBL/GenBank/DDBJ whole genome shotgun (WGS) entry which is preliminary data.</text>
</comment>
<feature type="compositionally biased region" description="Basic and acidic residues" evidence="1">
    <location>
        <begin position="154"/>
        <end position="164"/>
    </location>
</feature>
<gene>
    <name evidence="2" type="ORF">BD626DRAFT_573945</name>
</gene>
<proteinExistence type="predicted"/>
<evidence type="ECO:0000256" key="1">
    <source>
        <dbReference type="SAM" id="MobiDB-lite"/>
    </source>
</evidence>
<organism evidence="2 3">
    <name type="scientific">Schizophyllum amplum</name>
    <dbReference type="NCBI Taxonomy" id="97359"/>
    <lineage>
        <taxon>Eukaryota</taxon>
        <taxon>Fungi</taxon>
        <taxon>Dikarya</taxon>
        <taxon>Basidiomycota</taxon>
        <taxon>Agaricomycotina</taxon>
        <taxon>Agaricomycetes</taxon>
        <taxon>Agaricomycetidae</taxon>
        <taxon>Agaricales</taxon>
        <taxon>Schizophyllaceae</taxon>
        <taxon>Schizophyllum</taxon>
    </lineage>
</organism>
<evidence type="ECO:0000313" key="2">
    <source>
        <dbReference type="EMBL" id="TRM58129.1"/>
    </source>
</evidence>